<gene>
    <name evidence="2" type="ORF">F8M41_000212</name>
</gene>
<dbReference type="Pfam" id="PF07714">
    <property type="entry name" value="PK_Tyr_Ser-Thr"/>
    <property type="match status" value="1"/>
</dbReference>
<name>A0A8H3XID4_GIGMA</name>
<evidence type="ECO:0000313" key="2">
    <source>
        <dbReference type="EMBL" id="KAF0463065.1"/>
    </source>
</evidence>
<protein>
    <submittedName>
        <fullName evidence="2">Kinase-like protein</fullName>
    </submittedName>
</protein>
<dbReference type="EMBL" id="WTPW01001006">
    <property type="protein sequence ID" value="KAF0463065.1"/>
    <property type="molecule type" value="Genomic_DNA"/>
</dbReference>
<dbReference type="InterPro" id="IPR051681">
    <property type="entry name" value="Ser/Thr_Kinases-Pseudokinases"/>
</dbReference>
<dbReference type="InterPro" id="IPR000719">
    <property type="entry name" value="Prot_kinase_dom"/>
</dbReference>
<evidence type="ECO:0000259" key="1">
    <source>
        <dbReference type="PROSITE" id="PS50011"/>
    </source>
</evidence>
<organism evidence="2 3">
    <name type="scientific">Gigaspora margarita</name>
    <dbReference type="NCBI Taxonomy" id="4874"/>
    <lineage>
        <taxon>Eukaryota</taxon>
        <taxon>Fungi</taxon>
        <taxon>Fungi incertae sedis</taxon>
        <taxon>Mucoromycota</taxon>
        <taxon>Glomeromycotina</taxon>
        <taxon>Glomeromycetes</taxon>
        <taxon>Diversisporales</taxon>
        <taxon>Gigasporaceae</taxon>
        <taxon>Gigaspora</taxon>
    </lineage>
</organism>
<comment type="caution">
    <text evidence="2">The sequence shown here is derived from an EMBL/GenBank/DDBJ whole genome shotgun (WGS) entry which is preliminary data.</text>
</comment>
<keyword evidence="2" id="KW-0808">Transferase</keyword>
<dbReference type="AlphaFoldDB" id="A0A8H3XID4"/>
<keyword evidence="2" id="KW-0418">Kinase</keyword>
<dbReference type="PROSITE" id="PS50011">
    <property type="entry name" value="PROTEIN_KINASE_DOM"/>
    <property type="match status" value="1"/>
</dbReference>
<keyword evidence="3" id="KW-1185">Reference proteome</keyword>
<dbReference type="PRINTS" id="PR00109">
    <property type="entry name" value="TYRKINASE"/>
</dbReference>
<dbReference type="InterPro" id="IPR001245">
    <property type="entry name" value="Ser-Thr/Tyr_kinase_cat_dom"/>
</dbReference>
<dbReference type="SUPFAM" id="SSF56112">
    <property type="entry name" value="Protein kinase-like (PK-like)"/>
    <property type="match status" value="1"/>
</dbReference>
<accession>A0A8H3XID4</accession>
<dbReference type="OrthoDB" id="5809314at2759"/>
<sequence length="398" mass="46520">MTDEIEKCIEEKNINKFNYNEFEIREKIGGGSGIVSKSVWKKELVVLKYIMIRNDTDLEENTIINFIRELQILQRVSFHPNIVQFYGVTKDSAGDYHMILKFACDGNLRTYLKAKFLELRWNDKLRIAEEITTGLLYLHENDIIHRDLHSKNILIDQGKAMIADFGLSKQLEDTSLVTVSMVYGLPAYIDPQCYKVNTDSPTYERCKKSDVYSLGVIFWEISSGRPPFESIRVREQVAIEIYKGKRETPVENTPELYVTLYKRCWDEAPANRPETKSVLEKLRDIEPPSENLPPPDIPDIQFHADLPARFSKMITINHALEIASKITFDIFFILKGKDSTLSNRKRQLSWKMDCYVLRWFTSITTNLSRRIDAVQYSDRRSGYKKAELYMRYDENYLL</sequence>
<feature type="domain" description="Protein kinase" evidence="1">
    <location>
        <begin position="22"/>
        <end position="292"/>
    </location>
</feature>
<dbReference type="GO" id="GO:0004674">
    <property type="term" value="F:protein serine/threonine kinase activity"/>
    <property type="evidence" value="ECO:0007669"/>
    <property type="project" value="TreeGrafter"/>
</dbReference>
<proteinExistence type="predicted"/>
<reference evidence="2 3" key="1">
    <citation type="journal article" date="2019" name="Environ. Microbiol.">
        <title>At the nexus of three kingdoms: the genome of the mycorrhizal fungus Gigaspora margarita provides insights into plant, endobacterial and fungal interactions.</title>
        <authorList>
            <person name="Venice F."/>
            <person name="Ghignone S."/>
            <person name="Salvioli di Fossalunga A."/>
            <person name="Amselem J."/>
            <person name="Novero M."/>
            <person name="Xianan X."/>
            <person name="Sedzielewska Toro K."/>
            <person name="Morin E."/>
            <person name="Lipzen A."/>
            <person name="Grigoriev I.V."/>
            <person name="Henrissat B."/>
            <person name="Martin F.M."/>
            <person name="Bonfante P."/>
        </authorList>
    </citation>
    <scope>NUCLEOTIDE SEQUENCE [LARGE SCALE GENOMIC DNA]</scope>
    <source>
        <strain evidence="2 3">BEG34</strain>
    </source>
</reference>
<dbReference type="Proteomes" id="UP000439903">
    <property type="component" value="Unassembled WGS sequence"/>
</dbReference>
<dbReference type="Gene3D" id="1.10.510.10">
    <property type="entry name" value="Transferase(Phosphotransferase) domain 1"/>
    <property type="match status" value="1"/>
</dbReference>
<dbReference type="InterPro" id="IPR011009">
    <property type="entry name" value="Kinase-like_dom_sf"/>
</dbReference>
<evidence type="ECO:0000313" key="3">
    <source>
        <dbReference type="Proteomes" id="UP000439903"/>
    </source>
</evidence>
<dbReference type="PANTHER" id="PTHR44329">
    <property type="entry name" value="SERINE/THREONINE-PROTEIN KINASE TNNI3K-RELATED"/>
    <property type="match status" value="1"/>
</dbReference>
<dbReference type="GO" id="GO:0005524">
    <property type="term" value="F:ATP binding"/>
    <property type="evidence" value="ECO:0007669"/>
    <property type="project" value="InterPro"/>
</dbReference>